<feature type="transmembrane region" description="Helical" evidence="6">
    <location>
        <begin position="175"/>
        <end position="194"/>
    </location>
</feature>
<proteinExistence type="predicted"/>
<keyword evidence="3 6" id="KW-0812">Transmembrane</keyword>
<dbReference type="PANTHER" id="PTHR30482:SF10">
    <property type="entry name" value="HIGH-AFFINITY BRANCHED-CHAIN AMINO ACID TRANSPORT PROTEIN BRAE"/>
    <property type="match status" value="1"/>
</dbReference>
<keyword evidence="5 6" id="KW-0472">Membrane</keyword>
<dbReference type="GO" id="GO:0015658">
    <property type="term" value="F:branched-chain amino acid transmembrane transporter activity"/>
    <property type="evidence" value="ECO:0007669"/>
    <property type="project" value="InterPro"/>
</dbReference>
<keyword evidence="8" id="KW-1185">Reference proteome</keyword>
<feature type="transmembrane region" description="Helical" evidence="6">
    <location>
        <begin position="206"/>
        <end position="237"/>
    </location>
</feature>
<dbReference type="Proteomes" id="UP000244810">
    <property type="component" value="Unassembled WGS sequence"/>
</dbReference>
<comment type="subcellular location">
    <subcellularLocation>
        <location evidence="1">Cell membrane</location>
        <topology evidence="1">Multi-pass membrane protein</topology>
    </subcellularLocation>
</comment>
<accession>A0A2T7UWF0</accession>
<feature type="transmembrane region" description="Helical" evidence="6">
    <location>
        <begin position="34"/>
        <end position="55"/>
    </location>
</feature>
<name>A0A2T7UWF0_9RHOB</name>
<evidence type="ECO:0000256" key="4">
    <source>
        <dbReference type="ARBA" id="ARBA00022989"/>
    </source>
</evidence>
<evidence type="ECO:0000256" key="6">
    <source>
        <dbReference type="SAM" id="Phobius"/>
    </source>
</evidence>
<dbReference type="OrthoDB" id="9810505at2"/>
<feature type="transmembrane region" description="Helical" evidence="6">
    <location>
        <begin position="249"/>
        <end position="268"/>
    </location>
</feature>
<gene>
    <name evidence="7" type="ORF">DDE23_01535</name>
</gene>
<dbReference type="RefSeq" id="WP_107749618.1">
    <property type="nucleotide sequence ID" value="NZ_JBLWSZ010000033.1"/>
</dbReference>
<dbReference type="EMBL" id="QDDR01000001">
    <property type="protein sequence ID" value="PVE49115.1"/>
    <property type="molecule type" value="Genomic_DNA"/>
</dbReference>
<feature type="transmembrane region" description="Helical" evidence="6">
    <location>
        <begin position="88"/>
        <end position="108"/>
    </location>
</feature>
<reference evidence="7 8" key="1">
    <citation type="journal article" date="2011" name="Syst. Appl. Microbiol.">
        <title>Defluviimonas denitrificans gen. nov., sp. nov., and Pararhodobacter aggregans gen. nov., sp. nov., non-phototrophic Rhodobacteraceae from the biofilter of a marine aquaculture.</title>
        <authorList>
            <person name="Foesel B.U."/>
            <person name="Drake H.L."/>
            <person name="Schramm A."/>
        </authorList>
    </citation>
    <scope>NUCLEOTIDE SEQUENCE [LARGE SCALE GENOMIC DNA]</scope>
    <source>
        <strain evidence="7 8">D1-19</strain>
    </source>
</reference>
<feature type="transmembrane region" description="Helical" evidence="6">
    <location>
        <begin position="62"/>
        <end position="82"/>
    </location>
</feature>
<dbReference type="InterPro" id="IPR001851">
    <property type="entry name" value="ABC_transp_permease"/>
</dbReference>
<dbReference type="PANTHER" id="PTHR30482">
    <property type="entry name" value="HIGH-AFFINITY BRANCHED-CHAIN AMINO ACID TRANSPORT SYSTEM PERMEASE"/>
    <property type="match status" value="1"/>
</dbReference>
<feature type="transmembrane region" description="Helical" evidence="6">
    <location>
        <begin position="129"/>
        <end position="145"/>
    </location>
</feature>
<evidence type="ECO:0000313" key="8">
    <source>
        <dbReference type="Proteomes" id="UP000244810"/>
    </source>
</evidence>
<dbReference type="CDD" id="cd06581">
    <property type="entry name" value="TM_PBP1_LivM_like"/>
    <property type="match status" value="1"/>
</dbReference>
<keyword evidence="4 6" id="KW-1133">Transmembrane helix</keyword>
<evidence type="ECO:0000256" key="3">
    <source>
        <dbReference type="ARBA" id="ARBA00022692"/>
    </source>
</evidence>
<dbReference type="InterPro" id="IPR043428">
    <property type="entry name" value="LivM-like"/>
</dbReference>
<keyword evidence="2" id="KW-1003">Cell membrane</keyword>
<protein>
    <submittedName>
        <fullName evidence="7">Branched-chain amino acid ABC transporter permease</fullName>
    </submittedName>
</protein>
<evidence type="ECO:0000313" key="7">
    <source>
        <dbReference type="EMBL" id="PVE49115.1"/>
    </source>
</evidence>
<evidence type="ECO:0000256" key="2">
    <source>
        <dbReference type="ARBA" id="ARBA00022475"/>
    </source>
</evidence>
<sequence length="294" mass="30733">MMNLLLGYQPLLDLFLLHLGLAYAQWLVLRAGVFSLGTVGLAAVGAYTGGILVVTYGLPAPLALIASALSGGLVALALSVPLARLRGIYQAIATVAFIQIVLSLNIYATNVTGGAQGITGIPKTVGTPLLLLAGAATIYLMYAITHSRLGRAFDAIRQNEAVAASLGVSIVRHQTLAFVLSGALAGVYGALEAFHSYALVPSQFGFPYLIAILSYVVFGGRTSLWGPIVGTAVLILLPEVVRPLADARMLVFGILLILTINFLPKGIADTLIERARGRRLGARRPAEADTAKGS</sequence>
<dbReference type="GO" id="GO:0005886">
    <property type="term" value="C:plasma membrane"/>
    <property type="evidence" value="ECO:0007669"/>
    <property type="project" value="UniProtKB-SubCell"/>
</dbReference>
<organism evidence="7 8">
    <name type="scientific">Pararhodobacter aggregans</name>
    <dbReference type="NCBI Taxonomy" id="404875"/>
    <lineage>
        <taxon>Bacteria</taxon>
        <taxon>Pseudomonadati</taxon>
        <taxon>Pseudomonadota</taxon>
        <taxon>Alphaproteobacteria</taxon>
        <taxon>Rhodobacterales</taxon>
        <taxon>Paracoccaceae</taxon>
        <taxon>Pararhodobacter</taxon>
    </lineage>
</organism>
<dbReference type="Pfam" id="PF02653">
    <property type="entry name" value="BPD_transp_2"/>
    <property type="match status" value="1"/>
</dbReference>
<evidence type="ECO:0000256" key="1">
    <source>
        <dbReference type="ARBA" id="ARBA00004651"/>
    </source>
</evidence>
<evidence type="ECO:0000256" key="5">
    <source>
        <dbReference type="ARBA" id="ARBA00023136"/>
    </source>
</evidence>
<dbReference type="AlphaFoldDB" id="A0A2T7UWF0"/>
<comment type="caution">
    <text evidence="7">The sequence shown here is derived from an EMBL/GenBank/DDBJ whole genome shotgun (WGS) entry which is preliminary data.</text>
</comment>